<reference evidence="1 2" key="1">
    <citation type="submission" date="2016-10" db="EMBL/GenBank/DDBJ databases">
        <title>Complete genome of the TMA-utilizing, human hosted archaeon Methanomethylophilus alvus Gen. nov, sp. nov., strain Mx-05, derived from a pure culture.</title>
        <authorList>
            <person name="Brugere J.-F."/>
            <person name="Ben Hania W."/>
            <person name="Chaudhary P.P."/>
            <person name="Gaci N."/>
            <person name="Borrel G."/>
            <person name="Cao Van Tuat L."/>
            <person name="Fardeau M.-L."/>
            <person name="Harris H.M.B."/>
            <person name="O'Toole P.W."/>
            <person name="Ollivier B."/>
        </authorList>
    </citation>
    <scope>NUCLEOTIDE SEQUENCE [LARGE SCALE GENOMIC DNA]</scope>
    <source>
        <strain evidence="1 2">Mx-05</strain>
    </source>
</reference>
<organism evidence="1 2">
    <name type="scientific">Methanomethylophilus alvi</name>
    <dbReference type="NCBI Taxonomy" id="1291540"/>
    <lineage>
        <taxon>Archaea</taxon>
        <taxon>Methanobacteriati</taxon>
        <taxon>Thermoplasmatota</taxon>
        <taxon>Thermoplasmata</taxon>
        <taxon>Methanomassiliicoccales</taxon>
        <taxon>Methanomethylophilaceae</taxon>
        <taxon>Methanomethylophilus</taxon>
    </lineage>
</organism>
<sequence length="295" mass="33933">MDDNLESLVQVMYSSCQGGLDLKKYGNSLLFYLFRSSANSRSEALRKSEEVVMTSNEAECLKNLGLIRNGPSLGHYVLTAKGVWFCEKDIIGNDVLIDLIDRDYFKTLSKEEHLNDKLKVVLAVAIASRTYSKQALISMRVEDDLRDRWWGLFQEMSTFLHTNCIIKTDPINTYKSSSSIEDRSSDIIRHTDSMPRLTRSIFSKTGKNGYYLDIMDESGVPVIERLAYVINVVFEDNLNVSNIEDIARYMILFFRKNVVEIAYSTFEEQYGDISYDQVIHKAFYMAMENRGKLMV</sequence>
<accession>A0A3G3II31</accession>
<gene>
    <name evidence="1" type="ORF">BKD89_06320</name>
</gene>
<protein>
    <submittedName>
        <fullName evidence="1">Uncharacterized protein</fullName>
    </submittedName>
</protein>
<dbReference type="EMBL" id="CP017686">
    <property type="protein sequence ID" value="AYQ55411.1"/>
    <property type="molecule type" value="Genomic_DNA"/>
</dbReference>
<dbReference type="Proteomes" id="UP000273278">
    <property type="component" value="Chromosome"/>
</dbReference>
<evidence type="ECO:0000313" key="2">
    <source>
        <dbReference type="Proteomes" id="UP000273278"/>
    </source>
</evidence>
<name>A0A3G3II31_9ARCH</name>
<dbReference type="AlphaFoldDB" id="A0A3G3II31"/>
<proteinExistence type="predicted"/>
<evidence type="ECO:0000313" key="1">
    <source>
        <dbReference type="EMBL" id="AYQ55411.1"/>
    </source>
</evidence>